<dbReference type="PROSITE" id="PS52034">
    <property type="entry name" value="PEPTIDASE_M32"/>
    <property type="match status" value="1"/>
</dbReference>
<dbReference type="OrthoDB" id="9772308at2"/>
<keyword evidence="1 2" id="KW-0479">Metal-binding</keyword>
<proteinExistence type="inferred from homology"/>
<feature type="binding site" evidence="2">
    <location>
        <position position="263"/>
    </location>
    <ligand>
        <name>Zn(2+)</name>
        <dbReference type="ChEBI" id="CHEBI:29105"/>
        <note>catalytic</note>
    </ligand>
</feature>
<name>A0A0K1Q6S0_9BACT</name>
<keyword evidence="1 4" id="KW-0121">Carboxypeptidase</keyword>
<accession>A0A0K1Q6S0</accession>
<organism evidence="4 5">
    <name type="scientific">Labilithrix luteola</name>
    <dbReference type="NCBI Taxonomy" id="1391654"/>
    <lineage>
        <taxon>Bacteria</taxon>
        <taxon>Pseudomonadati</taxon>
        <taxon>Myxococcota</taxon>
        <taxon>Polyangia</taxon>
        <taxon>Polyangiales</taxon>
        <taxon>Labilitrichaceae</taxon>
        <taxon>Labilithrix</taxon>
    </lineage>
</organism>
<dbReference type="PRINTS" id="PR00998">
    <property type="entry name" value="CRBOXYPTASET"/>
</dbReference>
<dbReference type="EC" id="3.4.17.19" evidence="1"/>
<evidence type="ECO:0000313" key="5">
    <source>
        <dbReference type="Proteomes" id="UP000064967"/>
    </source>
</evidence>
<comment type="catalytic activity">
    <reaction evidence="1">
        <text>Release of a C-terminal amino acid with broad specificity, except for -Pro.</text>
        <dbReference type="EC" id="3.4.17.19"/>
    </reaction>
</comment>
<evidence type="ECO:0000256" key="3">
    <source>
        <dbReference type="PIRSR" id="PIRSR006615-2"/>
    </source>
</evidence>
<reference evidence="4 5" key="1">
    <citation type="submission" date="2015-08" db="EMBL/GenBank/DDBJ databases">
        <authorList>
            <person name="Babu N.S."/>
            <person name="Beckwith C.J."/>
            <person name="Beseler K.G."/>
            <person name="Brison A."/>
            <person name="Carone J.V."/>
            <person name="Caskin T.P."/>
            <person name="Diamond M."/>
            <person name="Durham M.E."/>
            <person name="Foxe J.M."/>
            <person name="Go M."/>
            <person name="Henderson B.A."/>
            <person name="Jones I.B."/>
            <person name="McGettigan J.A."/>
            <person name="Micheletti S.J."/>
            <person name="Nasrallah M.E."/>
            <person name="Ortiz D."/>
            <person name="Piller C.R."/>
            <person name="Privatt S.R."/>
            <person name="Schneider S.L."/>
            <person name="Sharp S."/>
            <person name="Smith T.C."/>
            <person name="Stanton J.D."/>
            <person name="Ullery H.E."/>
            <person name="Wilson R.J."/>
            <person name="Serrano M.G."/>
            <person name="Buck G."/>
            <person name="Lee V."/>
            <person name="Wang Y."/>
            <person name="Carvalho R."/>
            <person name="Voegtly L."/>
            <person name="Shi R."/>
            <person name="Duckworth R."/>
            <person name="Johnson A."/>
            <person name="Loviza R."/>
            <person name="Walstead R."/>
            <person name="Shah Z."/>
            <person name="Kiflezghi M."/>
            <person name="Wade K."/>
            <person name="Ball S.L."/>
            <person name="Bradley K.W."/>
            <person name="Asai D.J."/>
            <person name="Bowman C.A."/>
            <person name="Russell D.A."/>
            <person name="Pope W.H."/>
            <person name="Jacobs-Sera D."/>
            <person name="Hendrix R.W."/>
            <person name="Hatfull G.F."/>
        </authorList>
    </citation>
    <scope>NUCLEOTIDE SEQUENCE [LARGE SCALE GENOMIC DNA]</scope>
    <source>
        <strain evidence="4 5">DSM 27648</strain>
    </source>
</reference>
<evidence type="ECO:0000313" key="4">
    <source>
        <dbReference type="EMBL" id="AKV01531.1"/>
    </source>
</evidence>
<dbReference type="InterPro" id="IPR001333">
    <property type="entry name" value="Peptidase_M32_Taq"/>
</dbReference>
<dbReference type="GO" id="GO:0006508">
    <property type="term" value="P:proteolysis"/>
    <property type="evidence" value="ECO:0007669"/>
    <property type="project" value="UniProtKB-UniRule"/>
</dbReference>
<dbReference type="CDD" id="cd06460">
    <property type="entry name" value="M32_Taq"/>
    <property type="match status" value="1"/>
</dbReference>
<dbReference type="RefSeq" id="WP_146652615.1">
    <property type="nucleotide sequence ID" value="NZ_CP012333.1"/>
</dbReference>
<sequence>MTAYRELRQRFDRHYLLRSSADQLDWDAQAMMPEGSGDLRGAQLGTLRVLAHEAIAGEDMEELLASAEASPPSDEWERDNLVAMRRSWVHAAAVPADLVEARSRATSSCELAWRTARKNDDFASLLPKLTEVVNLTRQVGQAKGSRMKLSVYDALADEYEPGAREASLQPLFARLERELPPLVDAILAAQARAGEAPELVGPFKVERQAALGRHLAERMGFDFTRGRLDVSVHPFCGGAAEDVRMTTRYDEADFLSSVLGVIHESGHALYEMGLPRAWTRQPVGAVPGMGLHESQSLLMEMQASRTPEFLGYLAGAAAQYLDVSPSMLHLDALSRHALRVERSFIRVEADEATYPLHIIVRFNIERALLSGDLAVKDLPSAFRDAMERIVGVRPETDRDGCLQDVHWPTGAFGYFPSYTIGAIAASQLFAAAVAARPSILSELSRGDFTGLRTYAHDNVHQHGGRFDTNTILERATGRGLDPDALLRHLRRRYLNDTAGS</sequence>
<dbReference type="EMBL" id="CP012333">
    <property type="protein sequence ID" value="AKV01531.1"/>
    <property type="molecule type" value="Genomic_DNA"/>
</dbReference>
<gene>
    <name evidence="4" type="ORF">AKJ09_08194</name>
</gene>
<dbReference type="PANTHER" id="PTHR34217">
    <property type="entry name" value="METAL-DEPENDENT CARBOXYPEPTIDASE"/>
    <property type="match status" value="1"/>
</dbReference>
<keyword evidence="1" id="KW-0482">Metalloprotease</keyword>
<dbReference type="AlphaFoldDB" id="A0A0K1Q6S0"/>
<comment type="function">
    <text evidence="1">Broad specificity carboxypetidase that releases amino acids sequentially from the C-terminus, including neutral, aromatic, polar and basic residues.</text>
</comment>
<dbReference type="Pfam" id="PF02074">
    <property type="entry name" value="Peptidase_M32"/>
    <property type="match status" value="1"/>
</dbReference>
<keyword evidence="2" id="KW-0862">Zinc</keyword>
<keyword evidence="5" id="KW-1185">Reference proteome</keyword>
<dbReference type="STRING" id="1391654.AKJ09_08194"/>
<feature type="binding site" evidence="2">
    <location>
        <position position="267"/>
    </location>
    <ligand>
        <name>Zn(2+)</name>
        <dbReference type="ChEBI" id="CHEBI:29105"/>
        <note>catalytic</note>
    </ligand>
</feature>
<feature type="binding site" evidence="2">
    <location>
        <position position="293"/>
    </location>
    <ligand>
        <name>Zn(2+)</name>
        <dbReference type="ChEBI" id="CHEBI:29105"/>
        <note>catalytic</note>
    </ligand>
</feature>
<dbReference type="KEGG" id="llu:AKJ09_08194"/>
<dbReference type="Proteomes" id="UP000064967">
    <property type="component" value="Chromosome"/>
</dbReference>
<dbReference type="Gene3D" id="1.10.1370.30">
    <property type="match status" value="1"/>
</dbReference>
<evidence type="ECO:0000256" key="2">
    <source>
        <dbReference type="PIRSR" id="PIRSR006615-1"/>
    </source>
</evidence>
<feature type="active site" description="Proton donor/acceptor" evidence="3">
    <location>
        <position position="264"/>
    </location>
</feature>
<keyword evidence="1" id="KW-0645">Protease</keyword>
<dbReference type="SUPFAM" id="SSF55486">
    <property type="entry name" value="Metalloproteases ('zincins'), catalytic domain"/>
    <property type="match status" value="1"/>
</dbReference>
<dbReference type="GO" id="GO:0004181">
    <property type="term" value="F:metallocarboxypeptidase activity"/>
    <property type="evidence" value="ECO:0007669"/>
    <property type="project" value="UniProtKB-UniRule"/>
</dbReference>
<comment type="cofactor">
    <cofactor evidence="2">
        <name>Zn(2+)</name>
        <dbReference type="ChEBI" id="CHEBI:29105"/>
    </cofactor>
    <text evidence="2">Binds 1 zinc ion per subunit.</text>
</comment>
<protein>
    <recommendedName>
        <fullName evidence="1">Metal-dependent carboxypeptidase</fullName>
        <ecNumber evidence="1">3.4.17.19</ecNumber>
    </recommendedName>
</protein>
<dbReference type="PIRSF" id="PIRSF006615">
    <property type="entry name" value="Zn_crbxpep_Taq"/>
    <property type="match status" value="1"/>
</dbReference>
<dbReference type="GO" id="GO:0046872">
    <property type="term" value="F:metal ion binding"/>
    <property type="evidence" value="ECO:0007669"/>
    <property type="project" value="UniProtKB-KW"/>
</dbReference>
<evidence type="ECO:0000256" key="1">
    <source>
        <dbReference type="PIRNR" id="PIRNR006615"/>
    </source>
</evidence>
<keyword evidence="1" id="KW-0378">Hydrolase</keyword>
<dbReference type="PATRIC" id="fig|1391654.3.peg.8308"/>
<comment type="similarity">
    <text evidence="1">Belongs to the peptidase M32 family.</text>
</comment>
<dbReference type="PANTHER" id="PTHR34217:SF1">
    <property type="entry name" value="CARBOXYPEPTIDASE 1"/>
    <property type="match status" value="1"/>
</dbReference>